<reference evidence="2 3" key="1">
    <citation type="submission" date="2017-03" db="EMBL/GenBank/DDBJ databases">
        <title>Genomes of endolithic fungi from Antarctica.</title>
        <authorList>
            <person name="Coleine C."/>
            <person name="Masonjones S."/>
            <person name="Stajich J.E."/>
        </authorList>
    </citation>
    <scope>NUCLEOTIDE SEQUENCE [LARGE SCALE GENOMIC DNA]</scope>
    <source>
        <strain evidence="2 3">CCFEE 5187</strain>
    </source>
</reference>
<dbReference type="InterPro" id="IPR017956">
    <property type="entry name" value="AT_hook_DNA-bd_motif"/>
</dbReference>
<evidence type="ECO:0000256" key="1">
    <source>
        <dbReference type="SAM" id="MobiDB-lite"/>
    </source>
</evidence>
<evidence type="ECO:0000313" key="2">
    <source>
        <dbReference type="EMBL" id="TKA69302.1"/>
    </source>
</evidence>
<feature type="compositionally biased region" description="Basic residues" evidence="1">
    <location>
        <begin position="133"/>
        <end position="147"/>
    </location>
</feature>
<dbReference type="Proteomes" id="UP000308768">
    <property type="component" value="Unassembled WGS sequence"/>
</dbReference>
<feature type="compositionally biased region" description="Low complexity" evidence="1">
    <location>
        <begin position="969"/>
        <end position="978"/>
    </location>
</feature>
<feature type="region of interest" description="Disordered" evidence="1">
    <location>
        <begin position="951"/>
        <end position="1084"/>
    </location>
</feature>
<feature type="compositionally biased region" description="Polar residues" evidence="1">
    <location>
        <begin position="1001"/>
        <end position="1033"/>
    </location>
</feature>
<feature type="region of interest" description="Disordered" evidence="1">
    <location>
        <begin position="1"/>
        <end position="298"/>
    </location>
</feature>
<gene>
    <name evidence="2" type="ORF">B0A49_08274</name>
</gene>
<feature type="compositionally biased region" description="Basic and acidic residues" evidence="1">
    <location>
        <begin position="160"/>
        <end position="172"/>
    </location>
</feature>
<feature type="compositionally biased region" description="Polar residues" evidence="1">
    <location>
        <begin position="780"/>
        <end position="791"/>
    </location>
</feature>
<feature type="region of interest" description="Disordered" evidence="1">
    <location>
        <begin position="398"/>
        <end position="472"/>
    </location>
</feature>
<organism evidence="2 3">
    <name type="scientific">Cryomyces minteri</name>
    <dbReference type="NCBI Taxonomy" id="331657"/>
    <lineage>
        <taxon>Eukaryota</taxon>
        <taxon>Fungi</taxon>
        <taxon>Dikarya</taxon>
        <taxon>Ascomycota</taxon>
        <taxon>Pezizomycotina</taxon>
        <taxon>Dothideomycetes</taxon>
        <taxon>Dothideomycetes incertae sedis</taxon>
        <taxon>Cryomyces</taxon>
    </lineage>
</organism>
<feature type="compositionally biased region" description="Basic residues" evidence="1">
    <location>
        <begin position="818"/>
        <end position="827"/>
    </location>
</feature>
<accession>A0A4U0WZK2</accession>
<dbReference type="OrthoDB" id="3946221at2759"/>
<comment type="caution">
    <text evidence="2">The sequence shown here is derived from an EMBL/GenBank/DDBJ whole genome shotgun (WGS) entry which is preliminary data.</text>
</comment>
<proteinExistence type="predicted"/>
<feature type="compositionally biased region" description="Basic and acidic residues" evidence="1">
    <location>
        <begin position="792"/>
        <end position="810"/>
    </location>
</feature>
<feature type="compositionally biased region" description="Acidic residues" evidence="1">
    <location>
        <begin position="363"/>
        <end position="375"/>
    </location>
</feature>
<protein>
    <submittedName>
        <fullName evidence="2">Uncharacterized protein</fullName>
    </submittedName>
</protein>
<feature type="compositionally biased region" description="Acidic residues" evidence="1">
    <location>
        <begin position="1046"/>
        <end position="1060"/>
    </location>
</feature>
<feature type="compositionally biased region" description="Polar residues" evidence="1">
    <location>
        <begin position="94"/>
        <end position="103"/>
    </location>
</feature>
<evidence type="ECO:0000313" key="3">
    <source>
        <dbReference type="Proteomes" id="UP000308768"/>
    </source>
</evidence>
<feature type="compositionally biased region" description="Acidic residues" evidence="1">
    <location>
        <begin position="867"/>
        <end position="893"/>
    </location>
</feature>
<feature type="region of interest" description="Disordered" evidence="1">
    <location>
        <begin position="1145"/>
        <end position="1173"/>
    </location>
</feature>
<feature type="compositionally biased region" description="Polar residues" evidence="1">
    <location>
        <begin position="853"/>
        <end position="862"/>
    </location>
</feature>
<feature type="compositionally biased region" description="Low complexity" evidence="1">
    <location>
        <begin position="1263"/>
        <end position="1286"/>
    </location>
</feature>
<name>A0A4U0WZK2_9PEZI</name>
<feature type="compositionally biased region" description="Low complexity" evidence="1">
    <location>
        <begin position="43"/>
        <end position="55"/>
    </location>
</feature>
<feature type="region of interest" description="Disordered" evidence="1">
    <location>
        <begin position="313"/>
        <end position="375"/>
    </location>
</feature>
<keyword evidence="3" id="KW-1185">Reference proteome</keyword>
<feature type="compositionally biased region" description="Polar residues" evidence="1">
    <location>
        <begin position="313"/>
        <end position="326"/>
    </location>
</feature>
<feature type="compositionally biased region" description="Basic and acidic residues" evidence="1">
    <location>
        <begin position="263"/>
        <end position="298"/>
    </location>
</feature>
<feature type="region of interest" description="Disordered" evidence="1">
    <location>
        <begin position="1263"/>
        <end position="1289"/>
    </location>
</feature>
<dbReference type="EMBL" id="NAJN01000743">
    <property type="protein sequence ID" value="TKA69302.1"/>
    <property type="molecule type" value="Genomic_DNA"/>
</dbReference>
<dbReference type="STRING" id="331657.A0A4U0WZK2"/>
<feature type="region of interest" description="Disordered" evidence="1">
    <location>
        <begin position="1213"/>
        <end position="1248"/>
    </location>
</feature>
<feature type="compositionally biased region" description="Basic and acidic residues" evidence="1">
    <location>
        <begin position="73"/>
        <end position="85"/>
    </location>
</feature>
<dbReference type="SMART" id="SM00384">
    <property type="entry name" value="AT_hook"/>
    <property type="match status" value="2"/>
</dbReference>
<feature type="compositionally biased region" description="Basic and acidic residues" evidence="1">
    <location>
        <begin position="1061"/>
        <end position="1072"/>
    </location>
</feature>
<feature type="compositionally biased region" description="Low complexity" evidence="1">
    <location>
        <begin position="237"/>
        <end position="253"/>
    </location>
</feature>
<feature type="region of interest" description="Disordered" evidence="1">
    <location>
        <begin position="775"/>
        <end position="938"/>
    </location>
</feature>
<sequence length="1473" mass="160809">MALRSAPSSPDPLAPSPASSSPDKTPVRRSRRSAVKAKTILGPSSPNLNSSPSRSFIVETGKNVGAKPLRIKVTVEAEPRSIVSDEEKEDSLTMGKTTTTTVQLKDAEHSSPVKRRGRPRKSVDGSSSAVAGSKKRRASTPAKRKTRGSLVTFESGCRATDTEYPHIGDEFPTHAPPTPPRRRGRPRKSDQVVPSDNGDTDIASSGRVPRSSPPAPPRRRGKSRKSDHIIRPVDSNVEVSLLSPLPESALPVSQRRTPLELYQMERDSLPPVQREADASNRDSTPPDERNALESLRSKEVCEMPELRVDQVQTPEDSALTNANGLASSKLEKNETVRTTESQEDEEMWRTMAASTTVEGSASFDDDAENEDDEDDAVAGVFGDATMLESEGFSMVSVDSLRSGRGGPGSSPDLENFSLAAASRNADSGPRRSADNNDESPTLGTSRRSEGLNSTCTPSHLRSSPPTCPPSIQVEHVSHTQLPTPRLAKVVSTGVALQGMIKSPEKLATSTALSPEQPSNKLGSFFIGFGDRTRRELKAGLHLGERLARHAGESGDCSLHKENSLTSDHLSLKSPLDLPAQALPDEENIGSSSASYFQTIGNPTHAAHPGLSSDPLLGKSAAASSDVFECPPLVQVRSPSYPRLPTPDATQEGYALGVPPSLTQVEHPTLNTKLQQTHLSPARIERSVDAMSWRASSPPVYIRDDHESVKEQTVHVDSPDLPYPFDKIGRRQRRAVLNELDAMSPSKIVVINSDDEPIHCKVEEAGEDDIRQQEGLKASPIASSPPTTQRAAHQNEDEPVQRQPHLEDLFAHEGPPIPRRGKLPRTWRRVSANDFHYSDSPEPEEAPQRKLLSRHNSSGSQTLTPPSTEDEEGPEEEEVSEVEQDDTELQEDDREGATSADESTTTSPDDAEDTGMFWQSNLPTVFTRPRRERPQLRNRNLDLTTLLGLHDSPANALRSSPVQGCAPSGPFQDAPRFAPAAPPDASPLRMRPLEGTFKHSPSKSSAAISTPLRNSLLRSSKVRSSPTYTKQAKSSPLHKAASRTNVGEEEEEILQDAEDGGASEREMCERGVCEEESSEQDNIDQSMASDTRQLYAEMNQHQQFDNNNKSGEMDELVQNPRGRYETQEITITHRLSIETTRYHGTNFSKLDDDGDDSDGDLQDNDEVDEEDDIEEDDITEHAASPQQQIKIPVKFNDSSDLHAASTGDLLAPKKSYPSLFGTIPSSKTHSEPTRPTSTTAPPPAPTGGIFSRLSSTFWSAVTSTSTSATTTTDTTRPATRPAPTSPAGNTAALRAKYGTLTCYAPWTIAHYRILHRMYRATVRQPLYFAPPSAGGPSQPRLRKELKVLLGRECRTPHFTSTWTLPDLYLIDAFVSLLVEPDAHNARGLWLMDEVLPPGPEGKKGSERALGGGGGLAEDGMRLREWDVAVRLHFRKKQCAMMRSLGKETVSAMRCNWKRVLSYEFTTLCCAISCF</sequence>
<feature type="compositionally biased region" description="Acidic residues" evidence="1">
    <location>
        <begin position="1151"/>
        <end position="1173"/>
    </location>
</feature>
<feature type="compositionally biased region" description="Polar residues" evidence="1">
    <location>
        <begin position="438"/>
        <end position="464"/>
    </location>
</feature>
<dbReference type="GO" id="GO:0003677">
    <property type="term" value="F:DNA binding"/>
    <property type="evidence" value="ECO:0007669"/>
    <property type="project" value="InterPro"/>
</dbReference>